<dbReference type="GO" id="GO:0006909">
    <property type="term" value="P:phagocytosis"/>
    <property type="evidence" value="ECO:0007669"/>
    <property type="project" value="UniProtKB-KW"/>
</dbReference>
<dbReference type="SUPFAM" id="SSF52540">
    <property type="entry name" value="P-loop containing nucleoside triphosphate hydrolases"/>
    <property type="match status" value="1"/>
</dbReference>
<feature type="compositionally biased region" description="Pro residues" evidence="37">
    <location>
        <begin position="782"/>
        <end position="796"/>
    </location>
</feature>
<keyword evidence="16" id="KW-0967">Endosome</keyword>
<dbReference type="CDD" id="cd01256">
    <property type="entry name" value="PH_dynamin"/>
    <property type="match status" value="1"/>
</dbReference>
<evidence type="ECO:0000256" key="30">
    <source>
        <dbReference type="ARBA" id="ARBA00034102"/>
    </source>
</evidence>
<keyword evidence="15 36" id="KW-0547">Nucleotide-binding</keyword>
<evidence type="ECO:0000256" key="31">
    <source>
        <dbReference type="ARBA" id="ARBA00034105"/>
    </source>
</evidence>
<evidence type="ECO:0000259" key="40">
    <source>
        <dbReference type="PROSITE" id="PS51718"/>
    </source>
</evidence>
<dbReference type="FunFam" id="1.20.120.1240:FF:000019">
    <property type="entry name" value="Dynamin 2"/>
    <property type="match status" value="1"/>
</dbReference>
<dbReference type="InterPro" id="IPR027417">
    <property type="entry name" value="P-loop_NTPase"/>
</dbReference>
<dbReference type="GO" id="GO:0030670">
    <property type="term" value="C:phagocytic vesicle membrane"/>
    <property type="evidence" value="ECO:0007669"/>
    <property type="project" value="UniProtKB-SubCell"/>
</dbReference>
<evidence type="ECO:0000313" key="41">
    <source>
        <dbReference type="Ensembl" id="ENSORLP00000031443.1"/>
    </source>
</evidence>
<dbReference type="GO" id="GO:0005525">
    <property type="term" value="F:GTP binding"/>
    <property type="evidence" value="ECO:0007669"/>
    <property type="project" value="UniProtKB-KW"/>
</dbReference>
<evidence type="ECO:0000256" key="16">
    <source>
        <dbReference type="ARBA" id="ARBA00022753"/>
    </source>
</evidence>
<reference evidence="41" key="3">
    <citation type="submission" date="2025-09" db="UniProtKB">
        <authorList>
            <consortium name="Ensembl"/>
        </authorList>
    </citation>
    <scope>IDENTIFICATION</scope>
    <source>
        <strain evidence="41">Hd-rR</strain>
    </source>
</reference>
<evidence type="ECO:0000256" key="19">
    <source>
        <dbReference type="ARBA" id="ARBA00022949"/>
    </source>
</evidence>
<dbReference type="GO" id="GO:0030496">
    <property type="term" value="C:midbody"/>
    <property type="evidence" value="ECO:0007669"/>
    <property type="project" value="UniProtKB-SubCell"/>
</dbReference>
<evidence type="ECO:0000256" key="34">
    <source>
        <dbReference type="ARBA" id="ARBA00060447"/>
    </source>
</evidence>
<dbReference type="InterPro" id="IPR003130">
    <property type="entry name" value="GED"/>
</dbReference>
<dbReference type="Pfam" id="PF00350">
    <property type="entry name" value="Dynamin_N"/>
    <property type="match status" value="1"/>
</dbReference>
<dbReference type="PROSITE" id="PS50003">
    <property type="entry name" value="PH_DOMAIN"/>
    <property type="match status" value="1"/>
</dbReference>
<dbReference type="AlphaFoldDB" id="A0A3B3HI80"/>
<evidence type="ECO:0000256" key="37">
    <source>
        <dbReference type="SAM" id="MobiDB-lite"/>
    </source>
</evidence>
<dbReference type="CDD" id="cd08771">
    <property type="entry name" value="DLP_1"/>
    <property type="match status" value="1"/>
</dbReference>
<evidence type="ECO:0000313" key="42">
    <source>
        <dbReference type="Proteomes" id="UP000001038"/>
    </source>
</evidence>
<sequence length="876" mass="98337">MGNRGMEDLIPLINKLQDAFSSIGQSCNLDLPQIAVVGGQSAGKSSVLENFVGRDFLPRGSGIVTRRPLILQLVNCKTEHAEFLHCKGKKFVNFDEVRAEIEAETDRVTGSNKGISPIPINLRVYSPHVLNLTLIDLPGMTKVAVGDQPVDIEHQIREMLMQFITKESCLILAVTPANTDLANSDALKIAKEVDPQGLRTIGVITKLDLMDEGTDARDILENKLLPLRRGYIGVVNRSQKDIDGKKDIGAAMAAERKFFLSHPAYRHLAERMGTPHLQKTLNQQLTNHIRDTLPGLRSKLQSQLLSLEKEVEEYKNFRPDDPTRKTKALLQMVQQFGVDFEKCIEGSGDQVDTNELSGGAKINRIFHERFPFELVKIVFDEKELRREISHAIKNVHGVRTGLFTPDLAFEVIVKKQIVKLKTPCLKCIDLVIQELISTVRQCTNKLGSYPRLREETERIVSTHVREREGKTKDQVLLLIDIELSYINTNHEDFIGFANLDYRRLDDGSPPGHCSNSAQQRNTAVNKKRAIPNQGEILVIRKGWLTINISIMKGGSKEYWFILTAESLSWYKDEEEKEKKYMLPLDNLKIRDVEKGFMSSKHSFAIFNTEQRNVYKDLRQIELACDSQEDVDSWKASFLRAGVYPEKDQTEQEDAAPTDTFSMDPQLERQVETIRNLVDSYIGIINKSIRDLVPKTIMHLMINSAKDFIHAELLAYLYSSGDQNSLMEESADQAQRRDEMLRMYHALKEALQIIGDISVTTISTPVPPPVNDSWIPETSPNPQRRPPVAAAPPPSRPPAVRGPTPGPPMNPSPPFGTPLNPSPAFNAPPIPSRPGPPVSAFNNSLDPFGAPPPQIPSRPARVPPGVPRRPAPRRNQW</sequence>
<dbReference type="PROSITE" id="PS51388">
    <property type="entry name" value="GED"/>
    <property type="match status" value="1"/>
</dbReference>
<accession>A0A3B3HI80</accession>
<dbReference type="Ensembl" id="ENSORLT00000027061.1">
    <property type="protein sequence ID" value="ENSORLP00000031443.1"/>
    <property type="gene ID" value="ENSORLG00000006841.2"/>
</dbReference>
<feature type="compositionally biased region" description="Pro residues" evidence="37">
    <location>
        <begin position="848"/>
        <end position="868"/>
    </location>
</feature>
<keyword evidence="10" id="KW-0963">Cytoplasm</keyword>
<dbReference type="GO" id="GO:0055037">
    <property type="term" value="C:recycling endosome"/>
    <property type="evidence" value="ECO:0007669"/>
    <property type="project" value="UniProtKB-SubCell"/>
</dbReference>
<keyword evidence="22 36" id="KW-0342">GTP-binding</keyword>
<dbReference type="GeneTree" id="ENSGT00940000155764"/>
<proteinExistence type="inferred from homology"/>
<keyword evidence="23" id="KW-0472">Membrane</keyword>
<evidence type="ECO:0000256" key="1">
    <source>
        <dbReference type="ARBA" id="ARBA00004114"/>
    </source>
</evidence>
<dbReference type="SMART" id="SM00053">
    <property type="entry name" value="DYNc"/>
    <property type="match status" value="1"/>
</dbReference>
<evidence type="ECO:0000259" key="38">
    <source>
        <dbReference type="PROSITE" id="PS50003"/>
    </source>
</evidence>
<evidence type="ECO:0000256" key="11">
    <source>
        <dbReference type="ARBA" id="ARBA00022553"/>
    </source>
</evidence>
<keyword evidence="13" id="KW-0771">Synaptosome</keyword>
<dbReference type="SUPFAM" id="SSF50729">
    <property type="entry name" value="PH domain-like"/>
    <property type="match status" value="1"/>
</dbReference>
<dbReference type="Gene3D" id="2.30.29.30">
    <property type="entry name" value="Pleckstrin-homology domain (PH domain)/Phosphotyrosine-binding domain (PTB)"/>
    <property type="match status" value="1"/>
</dbReference>
<evidence type="ECO:0000256" key="2">
    <source>
        <dbReference type="ARBA" id="ARBA00004132"/>
    </source>
</evidence>
<evidence type="ECO:0000256" key="27">
    <source>
        <dbReference type="ARBA" id="ARBA00023273"/>
    </source>
</evidence>
<keyword evidence="18" id="KW-0581">Phagocytosis</keyword>
<evidence type="ECO:0000256" key="15">
    <source>
        <dbReference type="ARBA" id="ARBA00022741"/>
    </source>
</evidence>
<keyword evidence="11" id="KW-0597">Phosphoprotein</keyword>
<dbReference type="Gene3D" id="1.20.120.1240">
    <property type="entry name" value="Dynamin, middle domain"/>
    <property type="match status" value="1"/>
</dbReference>
<dbReference type="Proteomes" id="UP000001038">
    <property type="component" value="Chromosome 8"/>
</dbReference>
<evidence type="ECO:0000256" key="8">
    <source>
        <dbReference type="ARBA" id="ARBA00011980"/>
    </source>
</evidence>
<feature type="compositionally biased region" description="Pro residues" evidence="37">
    <location>
        <begin position="825"/>
        <end position="836"/>
    </location>
</feature>
<evidence type="ECO:0000256" key="3">
    <source>
        <dbReference type="ARBA" id="ARBA00004172"/>
    </source>
</evidence>
<dbReference type="Bgee" id="ENSORLG00000006841">
    <property type="expression patterns" value="Expressed in intestine and 14 other cell types or tissues"/>
</dbReference>
<dbReference type="InterPro" id="IPR001849">
    <property type="entry name" value="PH_domain"/>
</dbReference>
<dbReference type="GO" id="GO:0030136">
    <property type="term" value="C:clathrin-coated vesicle"/>
    <property type="evidence" value="ECO:0007669"/>
    <property type="project" value="UniProtKB-SubCell"/>
</dbReference>
<dbReference type="GO" id="GO:0014069">
    <property type="term" value="C:postsynaptic density"/>
    <property type="evidence" value="ECO:0007669"/>
    <property type="project" value="UniProtKB-SubCell"/>
</dbReference>
<evidence type="ECO:0000256" key="7">
    <source>
        <dbReference type="ARBA" id="ARBA00004600"/>
    </source>
</evidence>
<dbReference type="GO" id="GO:0005814">
    <property type="term" value="C:centriole"/>
    <property type="evidence" value="ECO:0007669"/>
    <property type="project" value="UniProtKB-SubCell"/>
</dbReference>
<dbReference type="InterPro" id="IPR020850">
    <property type="entry name" value="GED_dom"/>
</dbReference>
<keyword evidence="28" id="KW-0968">Cytoplasmic vesicle</keyword>
<keyword evidence="27" id="KW-0966">Cell projection</keyword>
<dbReference type="FunFam" id="2.30.29.30:FF:000010">
    <property type="entry name" value="dynamin-1 isoform X2"/>
    <property type="match status" value="1"/>
</dbReference>
<dbReference type="GO" id="GO:0043005">
    <property type="term" value="C:neuron projection"/>
    <property type="evidence" value="ECO:0007669"/>
    <property type="project" value="UniProtKB-KW"/>
</dbReference>
<dbReference type="SMART" id="SM00302">
    <property type="entry name" value="GED"/>
    <property type="match status" value="1"/>
</dbReference>
<dbReference type="InterPro" id="IPR019762">
    <property type="entry name" value="Dynamin_GTPase_CS"/>
</dbReference>
<comment type="similarity">
    <text evidence="36">Belongs to the TRAFAC class dynamin-like GTPase superfamily. Dynamin/Fzo/YdjA family.</text>
</comment>
<evidence type="ECO:0000256" key="14">
    <source>
        <dbReference type="ARBA" id="ARBA00022701"/>
    </source>
</evidence>
<evidence type="ECO:0000256" key="21">
    <source>
        <dbReference type="ARBA" id="ARBA00023018"/>
    </source>
</evidence>
<dbReference type="GO" id="GO:0005905">
    <property type="term" value="C:clathrin-coated pit"/>
    <property type="evidence" value="ECO:0007669"/>
    <property type="project" value="UniProtKB-SubCell"/>
</dbReference>
<keyword evidence="24" id="KW-0505">Motor protein</keyword>
<dbReference type="SMART" id="SM00233">
    <property type="entry name" value="PH"/>
    <property type="match status" value="1"/>
</dbReference>
<keyword evidence="20" id="KW-0007">Acetylation</keyword>
<evidence type="ECO:0000256" key="22">
    <source>
        <dbReference type="ARBA" id="ARBA00023134"/>
    </source>
</evidence>
<dbReference type="GO" id="GO:0005874">
    <property type="term" value="C:microtubule"/>
    <property type="evidence" value="ECO:0007669"/>
    <property type="project" value="UniProtKB-KW"/>
</dbReference>
<evidence type="ECO:0000256" key="13">
    <source>
        <dbReference type="ARBA" id="ARBA00022599"/>
    </source>
</evidence>
<dbReference type="Pfam" id="PF01031">
    <property type="entry name" value="Dynamin_M"/>
    <property type="match status" value="1"/>
</dbReference>
<dbReference type="InterPro" id="IPR001401">
    <property type="entry name" value="Dynamin_GTPase"/>
</dbReference>
<dbReference type="GO" id="GO:0002102">
    <property type="term" value="C:podosome"/>
    <property type="evidence" value="ECO:0007669"/>
    <property type="project" value="UniProtKB-SubCell"/>
</dbReference>
<reference evidence="41 42" key="1">
    <citation type="journal article" date="2007" name="Nature">
        <title>The medaka draft genome and insights into vertebrate genome evolution.</title>
        <authorList>
            <person name="Kasahara M."/>
            <person name="Naruse K."/>
            <person name="Sasaki S."/>
            <person name="Nakatani Y."/>
            <person name="Qu W."/>
            <person name="Ahsan B."/>
            <person name="Yamada T."/>
            <person name="Nagayasu Y."/>
            <person name="Doi K."/>
            <person name="Kasai Y."/>
            <person name="Jindo T."/>
            <person name="Kobayashi D."/>
            <person name="Shimada A."/>
            <person name="Toyoda A."/>
            <person name="Kuroki Y."/>
            <person name="Fujiyama A."/>
            <person name="Sasaki T."/>
            <person name="Shimizu A."/>
            <person name="Asakawa S."/>
            <person name="Shimizu N."/>
            <person name="Hashimoto S."/>
            <person name="Yang J."/>
            <person name="Lee Y."/>
            <person name="Matsushima K."/>
            <person name="Sugano S."/>
            <person name="Sakaizumi M."/>
            <person name="Narita T."/>
            <person name="Ohishi K."/>
            <person name="Haga S."/>
            <person name="Ohta F."/>
            <person name="Nomoto H."/>
            <person name="Nogata K."/>
            <person name="Morishita T."/>
            <person name="Endo T."/>
            <person name="Shin-I T."/>
            <person name="Takeda H."/>
            <person name="Morishita S."/>
            <person name="Kohara Y."/>
        </authorList>
    </citation>
    <scope>NUCLEOTIDE SEQUENCE [LARGE SCALE GENOMIC DNA]</scope>
    <source>
        <strain evidence="41 42">Hd-rR</strain>
    </source>
</reference>
<dbReference type="GO" id="GO:0001931">
    <property type="term" value="C:uropod"/>
    <property type="evidence" value="ECO:0007669"/>
    <property type="project" value="UniProtKB-SubCell"/>
</dbReference>
<keyword evidence="17" id="KW-0378">Hydrolase</keyword>
<comment type="catalytic activity">
    <reaction evidence="33">
        <text>GTP + H2O = GDP + phosphate + H(+)</text>
        <dbReference type="Rhea" id="RHEA:19669"/>
        <dbReference type="ChEBI" id="CHEBI:15377"/>
        <dbReference type="ChEBI" id="CHEBI:15378"/>
        <dbReference type="ChEBI" id="CHEBI:37565"/>
        <dbReference type="ChEBI" id="CHEBI:43474"/>
        <dbReference type="ChEBI" id="CHEBI:58189"/>
        <dbReference type="EC" id="3.6.5.5"/>
    </reaction>
    <physiologicalReaction direction="left-to-right" evidence="33">
        <dbReference type="Rhea" id="RHEA:19670"/>
    </physiologicalReaction>
</comment>
<dbReference type="GO" id="GO:0003924">
    <property type="term" value="F:GTPase activity"/>
    <property type="evidence" value="ECO:0007669"/>
    <property type="project" value="InterPro"/>
</dbReference>
<evidence type="ECO:0000256" key="20">
    <source>
        <dbReference type="ARBA" id="ARBA00022990"/>
    </source>
</evidence>
<evidence type="ECO:0000256" key="24">
    <source>
        <dbReference type="ARBA" id="ARBA00023175"/>
    </source>
</evidence>
<evidence type="ECO:0000256" key="35">
    <source>
        <dbReference type="ARBA" id="ARBA00073712"/>
    </source>
</evidence>
<dbReference type="FunFam" id="3.40.50.300:FF:000045">
    <property type="entry name" value="dynamin-1 isoform X2"/>
    <property type="match status" value="1"/>
</dbReference>
<comment type="subcellular location">
    <subcellularLocation>
        <location evidence="6">Cell projection</location>
        <location evidence="6">Phagocytic cup</location>
    </subcellularLocation>
    <subcellularLocation>
        <location evidence="4">Cell projection</location>
        <location evidence="4">Podosome</location>
    </subcellularLocation>
    <subcellularLocation>
        <location evidence="34">Cell projection</location>
        <location evidence="34">Uropodium</location>
    </subcellularLocation>
    <subcellularLocation>
        <location evidence="1">Cytoplasm</location>
        <location evidence="1">Cytoskeleton</location>
        <location evidence="1">Microtubule organizing center</location>
        <location evidence="1">Centrosome</location>
        <location evidence="1">Centriole</location>
    </subcellularLocation>
    <subcellularLocation>
        <location evidence="2">Cytoplasmic vesicle</location>
        <location evidence="2">Clathrin-coated vesicle</location>
    </subcellularLocation>
    <subcellularLocation>
        <location evidence="32">Cytoplasmic vesicle</location>
        <location evidence="32">Phagosome membrane</location>
        <topology evidence="32">Peripheral membrane protein</topology>
    </subcellularLocation>
    <subcellularLocation>
        <location evidence="7">Membrane</location>
        <location evidence="7">Clathrin-coated pit</location>
    </subcellularLocation>
    <subcellularLocation>
        <location evidence="5">Midbody</location>
    </subcellularLocation>
    <subcellularLocation>
        <location evidence="31">Postsynaptic density</location>
    </subcellularLocation>
    <subcellularLocation>
        <location evidence="3">Recycling endosome</location>
    </subcellularLocation>
    <subcellularLocation>
        <location evidence="30">Synapse</location>
        <location evidence="30">Synaptosome</location>
    </subcellularLocation>
</comment>
<evidence type="ECO:0000256" key="6">
    <source>
        <dbReference type="ARBA" id="ARBA00004231"/>
    </source>
</evidence>
<keyword evidence="21" id="KW-0770">Synapse</keyword>
<evidence type="ECO:0000256" key="36">
    <source>
        <dbReference type="RuleBase" id="RU003932"/>
    </source>
</evidence>
<dbReference type="InterPro" id="IPR000375">
    <property type="entry name" value="Dynamin_stalk"/>
</dbReference>
<keyword evidence="12" id="KW-0254">Endocytosis</keyword>
<evidence type="ECO:0000256" key="10">
    <source>
        <dbReference type="ARBA" id="ARBA00022490"/>
    </source>
</evidence>
<dbReference type="FunFam" id="1.20.120.1240:FF:000014">
    <property type="entry name" value="Dynamin 2b"/>
    <property type="match status" value="1"/>
</dbReference>
<evidence type="ECO:0000256" key="28">
    <source>
        <dbReference type="ARBA" id="ARBA00023329"/>
    </source>
</evidence>
<evidence type="ECO:0000256" key="5">
    <source>
        <dbReference type="ARBA" id="ARBA00004214"/>
    </source>
</evidence>
<evidence type="ECO:0000256" key="17">
    <source>
        <dbReference type="ARBA" id="ARBA00022801"/>
    </source>
</evidence>
<dbReference type="InterPro" id="IPR011993">
    <property type="entry name" value="PH-like_dom_sf"/>
</dbReference>
<dbReference type="InterPro" id="IPR045063">
    <property type="entry name" value="Dynamin_N"/>
</dbReference>
<dbReference type="PROSITE" id="PS51718">
    <property type="entry name" value="G_DYNAMIN_2"/>
    <property type="match status" value="1"/>
</dbReference>
<evidence type="ECO:0000256" key="26">
    <source>
        <dbReference type="ARBA" id="ARBA00023212"/>
    </source>
</evidence>
<dbReference type="PANTHER" id="PTHR11566">
    <property type="entry name" value="DYNAMIN"/>
    <property type="match status" value="1"/>
</dbReference>
<evidence type="ECO:0000256" key="29">
    <source>
        <dbReference type="ARBA" id="ARBA00031810"/>
    </source>
</evidence>
<dbReference type="PANTHER" id="PTHR11566:SF23">
    <property type="entry name" value="DYNAMIN-2"/>
    <property type="match status" value="1"/>
</dbReference>
<feature type="region of interest" description="Disordered" evidence="37">
    <location>
        <begin position="764"/>
        <end position="876"/>
    </location>
</feature>
<feature type="domain" description="PH" evidence="38">
    <location>
        <begin position="537"/>
        <end position="642"/>
    </location>
</feature>
<protein>
    <recommendedName>
        <fullName evidence="35">Dynamin-2</fullName>
        <ecNumber evidence="8">3.6.5.5</ecNumber>
    </recommendedName>
    <alternativeName>
        <fullName evidence="9">Interferon-induced GTP-binding protein Mx</fullName>
    </alternativeName>
    <alternativeName>
        <fullName evidence="29">Interferon-inducible Mx protein</fullName>
    </alternativeName>
</protein>
<dbReference type="Pfam" id="PF00169">
    <property type="entry name" value="PH"/>
    <property type="match status" value="1"/>
</dbReference>
<evidence type="ECO:0000256" key="25">
    <source>
        <dbReference type="ARBA" id="ARBA00023176"/>
    </source>
</evidence>
<dbReference type="InterPro" id="IPR022812">
    <property type="entry name" value="Dynamin"/>
</dbReference>
<keyword evidence="19" id="KW-0965">Cell junction</keyword>
<evidence type="ECO:0000256" key="18">
    <source>
        <dbReference type="ARBA" id="ARBA00022907"/>
    </source>
</evidence>
<evidence type="ECO:0000256" key="23">
    <source>
        <dbReference type="ARBA" id="ARBA00023136"/>
    </source>
</evidence>
<name>A0A3B3HI80_ORYLA</name>
<reference evidence="41" key="2">
    <citation type="submission" date="2025-08" db="UniProtKB">
        <authorList>
            <consortium name="Ensembl"/>
        </authorList>
    </citation>
    <scope>IDENTIFICATION</scope>
    <source>
        <strain evidence="41">Hd-rR</strain>
    </source>
</reference>
<dbReference type="EC" id="3.6.5.5" evidence="8"/>
<evidence type="ECO:0000256" key="33">
    <source>
        <dbReference type="ARBA" id="ARBA00050873"/>
    </source>
</evidence>
<dbReference type="GO" id="GO:0001891">
    <property type="term" value="C:phagocytic cup"/>
    <property type="evidence" value="ECO:0007669"/>
    <property type="project" value="UniProtKB-SubCell"/>
</dbReference>
<evidence type="ECO:0000256" key="12">
    <source>
        <dbReference type="ARBA" id="ARBA00022583"/>
    </source>
</evidence>
<dbReference type="Gene3D" id="3.40.50.300">
    <property type="entry name" value="P-loop containing nucleotide triphosphate hydrolases"/>
    <property type="match status" value="1"/>
</dbReference>
<dbReference type="PRINTS" id="PR00195">
    <property type="entry name" value="DYNAMIN"/>
</dbReference>
<keyword evidence="42" id="KW-1185">Reference proteome</keyword>
<evidence type="ECO:0000256" key="9">
    <source>
        <dbReference type="ARBA" id="ARBA00015210"/>
    </source>
</evidence>
<feature type="domain" description="GED" evidence="39">
    <location>
        <begin position="670"/>
        <end position="761"/>
    </location>
</feature>
<evidence type="ECO:0000256" key="32">
    <source>
        <dbReference type="ARBA" id="ARBA00046301"/>
    </source>
</evidence>
<feature type="compositionally biased region" description="Pro residues" evidence="37">
    <location>
        <begin position="803"/>
        <end position="815"/>
    </location>
</feature>
<evidence type="ECO:0000259" key="39">
    <source>
        <dbReference type="PROSITE" id="PS51388"/>
    </source>
</evidence>
<dbReference type="InterPro" id="IPR030381">
    <property type="entry name" value="G_DYNAMIN_dom"/>
</dbReference>
<keyword evidence="25" id="KW-0168">Coated pit</keyword>
<dbReference type="PROSITE" id="PS00410">
    <property type="entry name" value="G_DYNAMIN_1"/>
    <property type="match status" value="1"/>
</dbReference>
<gene>
    <name evidence="41" type="primary">dnm2a</name>
</gene>
<organism evidence="41 42">
    <name type="scientific">Oryzias latipes</name>
    <name type="common">Japanese rice fish</name>
    <name type="synonym">Japanese killifish</name>
    <dbReference type="NCBI Taxonomy" id="8090"/>
    <lineage>
        <taxon>Eukaryota</taxon>
        <taxon>Metazoa</taxon>
        <taxon>Chordata</taxon>
        <taxon>Craniata</taxon>
        <taxon>Vertebrata</taxon>
        <taxon>Euteleostomi</taxon>
        <taxon>Actinopterygii</taxon>
        <taxon>Neopterygii</taxon>
        <taxon>Teleostei</taxon>
        <taxon>Neoteleostei</taxon>
        <taxon>Acanthomorphata</taxon>
        <taxon>Ovalentaria</taxon>
        <taxon>Atherinomorphae</taxon>
        <taxon>Beloniformes</taxon>
        <taxon>Adrianichthyidae</taxon>
        <taxon>Oryziinae</taxon>
        <taxon>Oryzias</taxon>
    </lineage>
</organism>
<evidence type="ECO:0000256" key="4">
    <source>
        <dbReference type="ARBA" id="ARBA00004188"/>
    </source>
</evidence>
<feature type="domain" description="Dynamin-type G" evidence="40">
    <location>
        <begin position="28"/>
        <end position="294"/>
    </location>
</feature>
<dbReference type="Pfam" id="PF02212">
    <property type="entry name" value="GED"/>
    <property type="match status" value="1"/>
</dbReference>
<keyword evidence="26" id="KW-0206">Cytoskeleton</keyword>
<keyword evidence="14" id="KW-0493">Microtubule</keyword>